<sequence>MGEASPVARLRYAELSWVSKYSRRKLCIPCLNLVDDGTEVMECSHTPGQQQEPRKIDKYTAPPQPLPPPRPVSRIGGVIKVTGKIQRRYETRIMIVDEISLSSFGAQLEHWKVVRELHKTRYSFLEPFVIPLVKKAPETPKKSQSEVRGPQTPSTTVASQVTAQTPGALVSSPITVTSSPVKPKWEPQSPPKLRHPSRLRSQNLTDTAFRLYVKHFIDNAPEDSARDESDSDDEDLSDLYKPTRIYTSQILGTTTNSPADDADATPQSKARKRLKGSSPIFANDKTCQGFTLSYLRRVPELSLMAKRVVKQRARELDKKARDAAASQVTPKSSSSKQPVKRVKLDKASLTAKKKRLFQWAVCELLRDGSIVLWDGPKRPCPDEDTYGNTNASMLWKYSSSATADSSLFSNAGNPTQDDDDELELSDPEPDEEAYVSTKPRLLAPSIADALRALALAPPQRQVVKRKDLIGGSTKEDVLRYLRRDDRWAFIGEWNVAEALEYMQSAGMAWNPSGDRWLATG</sequence>
<feature type="compositionally biased region" description="Low complexity" evidence="1">
    <location>
        <begin position="170"/>
        <end position="181"/>
    </location>
</feature>
<accession>A0A8H5G2P6</accession>
<evidence type="ECO:0000313" key="3">
    <source>
        <dbReference type="Proteomes" id="UP000559027"/>
    </source>
</evidence>
<comment type="caution">
    <text evidence="2">The sequence shown here is derived from an EMBL/GenBank/DDBJ whole genome shotgun (WGS) entry which is preliminary data.</text>
</comment>
<dbReference type="InterPro" id="IPR012340">
    <property type="entry name" value="NA-bd_OB-fold"/>
</dbReference>
<reference evidence="2 3" key="1">
    <citation type="journal article" date="2020" name="ISME J.">
        <title>Uncovering the hidden diversity of litter-decomposition mechanisms in mushroom-forming fungi.</title>
        <authorList>
            <person name="Floudas D."/>
            <person name="Bentzer J."/>
            <person name="Ahren D."/>
            <person name="Johansson T."/>
            <person name="Persson P."/>
            <person name="Tunlid A."/>
        </authorList>
    </citation>
    <scope>NUCLEOTIDE SEQUENCE [LARGE SCALE GENOMIC DNA]</scope>
    <source>
        <strain evidence="2 3">CBS 146.42</strain>
    </source>
</reference>
<dbReference type="AlphaFoldDB" id="A0A8H5G2P6"/>
<dbReference type="OrthoDB" id="77828at2759"/>
<evidence type="ECO:0008006" key="4">
    <source>
        <dbReference type="Google" id="ProtNLM"/>
    </source>
</evidence>
<gene>
    <name evidence="2" type="ORF">D9756_006662</name>
</gene>
<feature type="compositionally biased region" description="Polar residues" evidence="1">
    <location>
        <begin position="151"/>
        <end position="165"/>
    </location>
</feature>
<feature type="region of interest" description="Disordered" evidence="1">
    <location>
        <begin position="319"/>
        <end position="341"/>
    </location>
</feature>
<feature type="region of interest" description="Disordered" evidence="1">
    <location>
        <begin position="406"/>
        <end position="431"/>
    </location>
</feature>
<dbReference type="Gene3D" id="2.40.50.140">
    <property type="entry name" value="Nucleic acid-binding proteins"/>
    <property type="match status" value="1"/>
</dbReference>
<feature type="compositionally biased region" description="Acidic residues" evidence="1">
    <location>
        <begin position="416"/>
        <end position="431"/>
    </location>
</feature>
<feature type="compositionally biased region" description="Polar residues" evidence="1">
    <location>
        <begin position="326"/>
        <end position="337"/>
    </location>
</feature>
<proteinExistence type="predicted"/>
<dbReference type="Proteomes" id="UP000559027">
    <property type="component" value="Unassembled WGS sequence"/>
</dbReference>
<feature type="compositionally biased region" description="Polar residues" evidence="1">
    <location>
        <begin position="249"/>
        <end position="258"/>
    </location>
</feature>
<feature type="region of interest" description="Disordered" evidence="1">
    <location>
        <begin position="137"/>
        <end position="200"/>
    </location>
</feature>
<feature type="region of interest" description="Disordered" evidence="1">
    <location>
        <begin position="249"/>
        <end position="277"/>
    </location>
</feature>
<feature type="compositionally biased region" description="Pro residues" evidence="1">
    <location>
        <begin position="62"/>
        <end position="71"/>
    </location>
</feature>
<protein>
    <recommendedName>
        <fullName evidence="4">CST complex subunit Stn1 N-terminal domain-containing protein</fullName>
    </recommendedName>
</protein>
<evidence type="ECO:0000313" key="2">
    <source>
        <dbReference type="EMBL" id="KAF5357252.1"/>
    </source>
</evidence>
<name>A0A8H5G2P6_9AGAR</name>
<dbReference type="EMBL" id="JAACJO010000006">
    <property type="protein sequence ID" value="KAF5357252.1"/>
    <property type="molecule type" value="Genomic_DNA"/>
</dbReference>
<keyword evidence="3" id="KW-1185">Reference proteome</keyword>
<feature type="region of interest" description="Disordered" evidence="1">
    <location>
        <begin position="43"/>
        <end position="73"/>
    </location>
</feature>
<organism evidence="2 3">
    <name type="scientific">Leucocoprinus leucothites</name>
    <dbReference type="NCBI Taxonomy" id="201217"/>
    <lineage>
        <taxon>Eukaryota</taxon>
        <taxon>Fungi</taxon>
        <taxon>Dikarya</taxon>
        <taxon>Basidiomycota</taxon>
        <taxon>Agaricomycotina</taxon>
        <taxon>Agaricomycetes</taxon>
        <taxon>Agaricomycetidae</taxon>
        <taxon>Agaricales</taxon>
        <taxon>Agaricineae</taxon>
        <taxon>Agaricaceae</taxon>
        <taxon>Leucocoprinus</taxon>
    </lineage>
</organism>
<evidence type="ECO:0000256" key="1">
    <source>
        <dbReference type="SAM" id="MobiDB-lite"/>
    </source>
</evidence>